<dbReference type="PANTHER" id="PTHR24056">
    <property type="entry name" value="CELL DIVISION PROTEIN KINASE"/>
    <property type="match status" value="1"/>
</dbReference>
<keyword evidence="4" id="KW-0808">Transferase</keyword>
<evidence type="ECO:0000313" key="14">
    <source>
        <dbReference type="Proteomes" id="UP000012073"/>
    </source>
</evidence>
<comment type="similarity">
    <text evidence="1">Belongs to the protein kinase superfamily. CMGC Ser/Thr protein kinase family. CDC2/CDKX subfamily.</text>
</comment>
<dbReference type="Proteomes" id="UP000012073">
    <property type="component" value="Unassembled WGS sequence"/>
</dbReference>
<dbReference type="SMART" id="SM00220">
    <property type="entry name" value="S_TKc"/>
    <property type="match status" value="1"/>
</dbReference>
<evidence type="ECO:0000259" key="12">
    <source>
        <dbReference type="PROSITE" id="PS50011"/>
    </source>
</evidence>
<evidence type="ECO:0000256" key="1">
    <source>
        <dbReference type="ARBA" id="ARBA00006485"/>
    </source>
</evidence>
<dbReference type="EC" id="2.7.11.22" evidence="2"/>
<dbReference type="OMA" id="MEDYFIL"/>
<dbReference type="Gene3D" id="3.30.200.20">
    <property type="entry name" value="Phosphorylase Kinase, domain 1"/>
    <property type="match status" value="1"/>
</dbReference>
<dbReference type="GO" id="GO:0000307">
    <property type="term" value="C:cyclin-dependent protein kinase holoenzyme complex"/>
    <property type="evidence" value="ECO:0007669"/>
    <property type="project" value="TreeGrafter"/>
</dbReference>
<dbReference type="GO" id="GO:0005524">
    <property type="term" value="F:ATP binding"/>
    <property type="evidence" value="ECO:0007669"/>
    <property type="project" value="UniProtKB-UniRule"/>
</dbReference>
<name>R7Q3Y3_CHOCR</name>
<evidence type="ECO:0000256" key="10">
    <source>
        <dbReference type="PROSITE-ProRule" id="PRU10141"/>
    </source>
</evidence>
<dbReference type="Gene3D" id="1.10.510.10">
    <property type="entry name" value="Transferase(Phosphotransferase) domain 1"/>
    <property type="match status" value="1"/>
</dbReference>
<dbReference type="SUPFAM" id="SSF56112">
    <property type="entry name" value="Protein kinase-like (PK-like)"/>
    <property type="match status" value="1"/>
</dbReference>
<reference evidence="14" key="1">
    <citation type="journal article" date="2013" name="Proc. Natl. Acad. Sci. U.S.A.">
        <title>Genome structure and metabolic features in the red seaweed Chondrus crispus shed light on evolution of the Archaeplastida.</title>
        <authorList>
            <person name="Collen J."/>
            <person name="Porcel B."/>
            <person name="Carre W."/>
            <person name="Ball S.G."/>
            <person name="Chaparro C."/>
            <person name="Tonon T."/>
            <person name="Barbeyron T."/>
            <person name="Michel G."/>
            <person name="Noel B."/>
            <person name="Valentin K."/>
            <person name="Elias M."/>
            <person name="Artiguenave F."/>
            <person name="Arun A."/>
            <person name="Aury J.M."/>
            <person name="Barbosa-Neto J.F."/>
            <person name="Bothwell J.H."/>
            <person name="Bouget F.Y."/>
            <person name="Brillet L."/>
            <person name="Cabello-Hurtado F."/>
            <person name="Capella-Gutierrez S."/>
            <person name="Charrier B."/>
            <person name="Cladiere L."/>
            <person name="Cock J.M."/>
            <person name="Coelho S.M."/>
            <person name="Colleoni C."/>
            <person name="Czjzek M."/>
            <person name="Da Silva C."/>
            <person name="Delage L."/>
            <person name="Denoeud F."/>
            <person name="Deschamps P."/>
            <person name="Dittami S.M."/>
            <person name="Gabaldon T."/>
            <person name="Gachon C.M."/>
            <person name="Groisillier A."/>
            <person name="Herve C."/>
            <person name="Jabbari K."/>
            <person name="Katinka M."/>
            <person name="Kloareg B."/>
            <person name="Kowalczyk N."/>
            <person name="Labadie K."/>
            <person name="Leblanc C."/>
            <person name="Lopez P.J."/>
            <person name="McLachlan D.H."/>
            <person name="Meslet-Cladiere L."/>
            <person name="Moustafa A."/>
            <person name="Nehr Z."/>
            <person name="Nyvall Collen P."/>
            <person name="Panaud O."/>
            <person name="Partensky F."/>
            <person name="Poulain J."/>
            <person name="Rensing S.A."/>
            <person name="Rousvoal S."/>
            <person name="Samson G."/>
            <person name="Symeonidi A."/>
            <person name="Weissenbach J."/>
            <person name="Zambounis A."/>
            <person name="Wincker P."/>
            <person name="Boyen C."/>
        </authorList>
    </citation>
    <scope>NUCLEOTIDE SEQUENCE [LARGE SCALE GENOMIC DNA]</scope>
    <source>
        <strain evidence="14">cv. Stackhouse</strain>
    </source>
</reference>
<comment type="catalytic activity">
    <reaction evidence="8">
        <text>L-threonyl-[protein] + ATP = O-phospho-L-threonyl-[protein] + ADP + H(+)</text>
        <dbReference type="Rhea" id="RHEA:46608"/>
        <dbReference type="Rhea" id="RHEA-COMP:11060"/>
        <dbReference type="Rhea" id="RHEA-COMP:11605"/>
        <dbReference type="ChEBI" id="CHEBI:15378"/>
        <dbReference type="ChEBI" id="CHEBI:30013"/>
        <dbReference type="ChEBI" id="CHEBI:30616"/>
        <dbReference type="ChEBI" id="CHEBI:61977"/>
        <dbReference type="ChEBI" id="CHEBI:456216"/>
        <dbReference type="EC" id="2.7.11.22"/>
    </reaction>
</comment>
<dbReference type="GO" id="GO:0010468">
    <property type="term" value="P:regulation of gene expression"/>
    <property type="evidence" value="ECO:0007669"/>
    <property type="project" value="TreeGrafter"/>
</dbReference>
<dbReference type="KEGG" id="ccp:CHC_T00009010001"/>
<evidence type="ECO:0000256" key="9">
    <source>
        <dbReference type="ARBA" id="ARBA00048367"/>
    </source>
</evidence>
<dbReference type="GO" id="GO:0010389">
    <property type="term" value="P:regulation of G2/M transition of mitotic cell cycle"/>
    <property type="evidence" value="ECO:0007669"/>
    <property type="project" value="TreeGrafter"/>
</dbReference>
<dbReference type="GeneID" id="17319575"/>
<dbReference type="InterPro" id="IPR017441">
    <property type="entry name" value="Protein_kinase_ATP_BS"/>
</dbReference>
<dbReference type="PROSITE" id="PS00107">
    <property type="entry name" value="PROTEIN_KINASE_ATP"/>
    <property type="match status" value="1"/>
</dbReference>
<dbReference type="Gramene" id="CDF32190">
    <property type="protein sequence ID" value="CDF32190"/>
    <property type="gene ID" value="CHC_T00009010001"/>
</dbReference>
<evidence type="ECO:0000256" key="7">
    <source>
        <dbReference type="ARBA" id="ARBA00022840"/>
    </source>
</evidence>
<keyword evidence="7 10" id="KW-0067">ATP-binding</keyword>
<evidence type="ECO:0000256" key="2">
    <source>
        <dbReference type="ARBA" id="ARBA00012425"/>
    </source>
</evidence>
<protein>
    <recommendedName>
        <fullName evidence="2">cyclin-dependent kinase</fullName>
        <ecNumber evidence="2">2.7.11.22</ecNumber>
    </recommendedName>
</protein>
<keyword evidence="14" id="KW-1185">Reference proteome</keyword>
<dbReference type="GO" id="GO:0005737">
    <property type="term" value="C:cytoplasm"/>
    <property type="evidence" value="ECO:0007669"/>
    <property type="project" value="TreeGrafter"/>
</dbReference>
<dbReference type="GO" id="GO:0005634">
    <property type="term" value="C:nucleus"/>
    <property type="evidence" value="ECO:0007669"/>
    <property type="project" value="TreeGrafter"/>
</dbReference>
<dbReference type="FunFam" id="1.10.510.10:FF:000624">
    <property type="entry name" value="Mitogen-activated protein kinase"/>
    <property type="match status" value="1"/>
</dbReference>
<dbReference type="GO" id="GO:0000082">
    <property type="term" value="P:G1/S transition of mitotic cell cycle"/>
    <property type="evidence" value="ECO:0007669"/>
    <property type="project" value="TreeGrafter"/>
</dbReference>
<organism evidence="13 14">
    <name type="scientific">Chondrus crispus</name>
    <name type="common">Carrageen Irish moss</name>
    <name type="synonym">Polymorpha crispa</name>
    <dbReference type="NCBI Taxonomy" id="2769"/>
    <lineage>
        <taxon>Eukaryota</taxon>
        <taxon>Rhodophyta</taxon>
        <taxon>Florideophyceae</taxon>
        <taxon>Rhodymeniophycidae</taxon>
        <taxon>Gigartinales</taxon>
        <taxon>Gigartinaceae</taxon>
        <taxon>Chondrus</taxon>
    </lineage>
</organism>
<keyword evidence="6 13" id="KW-0418">Kinase</keyword>
<dbReference type="PROSITE" id="PS50011">
    <property type="entry name" value="PROTEIN_KINASE_DOM"/>
    <property type="match status" value="1"/>
</dbReference>
<dbReference type="PANTHER" id="PTHR24056:SF254">
    <property type="entry name" value="CYCLIN-DEPENDENT KINASE 2"/>
    <property type="match status" value="1"/>
</dbReference>
<feature type="domain" description="Protein kinase" evidence="12">
    <location>
        <begin position="9"/>
        <end position="299"/>
    </location>
</feature>
<comment type="catalytic activity">
    <reaction evidence="9">
        <text>L-seryl-[protein] + ATP = O-phospho-L-seryl-[protein] + ADP + H(+)</text>
        <dbReference type="Rhea" id="RHEA:17989"/>
        <dbReference type="Rhea" id="RHEA-COMP:9863"/>
        <dbReference type="Rhea" id="RHEA-COMP:11604"/>
        <dbReference type="ChEBI" id="CHEBI:15378"/>
        <dbReference type="ChEBI" id="CHEBI:29999"/>
        <dbReference type="ChEBI" id="CHEBI:30616"/>
        <dbReference type="ChEBI" id="CHEBI:83421"/>
        <dbReference type="ChEBI" id="CHEBI:456216"/>
        <dbReference type="EC" id="2.7.11.22"/>
    </reaction>
</comment>
<dbReference type="InterPro" id="IPR011009">
    <property type="entry name" value="Kinase-like_dom_sf"/>
</dbReference>
<evidence type="ECO:0000256" key="11">
    <source>
        <dbReference type="RuleBase" id="RU000304"/>
    </source>
</evidence>
<dbReference type="GO" id="GO:0004693">
    <property type="term" value="F:cyclin-dependent protein serine/threonine kinase activity"/>
    <property type="evidence" value="ECO:0007669"/>
    <property type="project" value="UniProtKB-EC"/>
</dbReference>
<keyword evidence="3 11" id="KW-0723">Serine/threonine-protein kinase</keyword>
<evidence type="ECO:0000256" key="4">
    <source>
        <dbReference type="ARBA" id="ARBA00022679"/>
    </source>
</evidence>
<feature type="binding site" evidence="10">
    <location>
        <position position="38"/>
    </location>
    <ligand>
        <name>ATP</name>
        <dbReference type="ChEBI" id="CHEBI:30616"/>
    </ligand>
</feature>
<dbReference type="InterPro" id="IPR050108">
    <property type="entry name" value="CDK"/>
</dbReference>
<proteinExistence type="inferred from homology"/>
<evidence type="ECO:0000256" key="5">
    <source>
        <dbReference type="ARBA" id="ARBA00022741"/>
    </source>
</evidence>
<dbReference type="STRING" id="2769.R7Q3Y3"/>
<dbReference type="RefSeq" id="XP_005711855.1">
    <property type="nucleotide sequence ID" value="XM_005711798.1"/>
</dbReference>
<dbReference type="InterPro" id="IPR000719">
    <property type="entry name" value="Prot_kinase_dom"/>
</dbReference>
<dbReference type="InterPro" id="IPR008271">
    <property type="entry name" value="Ser/Thr_kinase_AS"/>
</dbReference>
<dbReference type="AlphaFoldDB" id="R7Q3Y3"/>
<sequence length="320" mass="35785">MENIQLNNIEFISKIGQGSYASVYHAKLKTSGRGLAVKLIPSTGRGKDLSALREIKYDTILPDHYHLAKLEAKFTNVPQANGSKVHCLVYDLMECDLSFFIRSYQSNGLLIEPFQVRDLMWQLVLAVEVIHHHNVMHRDLKPENLLLNSVVNPRLKMTDFGIAGEIVSSEAGRSSEVAALAYRAPELLLGCTQYGGEIDMWSVGCIFAELISGEHLFGIVNPDNALDEVFKIVGTPTMVSWPEAAFLPKWPGIVEEHPVNFPEQLHRCGPLAFDLLTSLLTPNPRNRITAIEAMNHVYFAPCHIEFYKSVNLPGCRTIMD</sequence>
<dbReference type="GO" id="GO:0030332">
    <property type="term" value="F:cyclin binding"/>
    <property type="evidence" value="ECO:0007669"/>
    <property type="project" value="TreeGrafter"/>
</dbReference>
<keyword evidence="5 10" id="KW-0547">Nucleotide-binding</keyword>
<evidence type="ECO:0000256" key="8">
    <source>
        <dbReference type="ARBA" id="ARBA00047811"/>
    </source>
</evidence>
<dbReference type="PhylomeDB" id="R7Q3Y3"/>
<dbReference type="GO" id="GO:0007165">
    <property type="term" value="P:signal transduction"/>
    <property type="evidence" value="ECO:0007669"/>
    <property type="project" value="TreeGrafter"/>
</dbReference>
<gene>
    <name evidence="13" type="ORF">CHC_T00009010001</name>
</gene>
<dbReference type="PROSITE" id="PS00108">
    <property type="entry name" value="PROTEIN_KINASE_ST"/>
    <property type="match status" value="1"/>
</dbReference>
<evidence type="ECO:0000313" key="13">
    <source>
        <dbReference type="EMBL" id="CDF32190.1"/>
    </source>
</evidence>
<evidence type="ECO:0000256" key="3">
    <source>
        <dbReference type="ARBA" id="ARBA00022527"/>
    </source>
</evidence>
<dbReference type="EMBL" id="HG001459">
    <property type="protein sequence ID" value="CDF32190.1"/>
    <property type="molecule type" value="Genomic_DNA"/>
</dbReference>
<evidence type="ECO:0000256" key="6">
    <source>
        <dbReference type="ARBA" id="ARBA00022777"/>
    </source>
</evidence>
<dbReference type="Pfam" id="PF00069">
    <property type="entry name" value="Pkinase"/>
    <property type="match status" value="1"/>
</dbReference>
<accession>R7Q3Y3</accession>